<comment type="cofactor">
    <cofactor evidence="1">
        <name>Mg(2+)</name>
        <dbReference type="ChEBI" id="CHEBI:18420"/>
    </cofactor>
</comment>
<dbReference type="PANTHER" id="PTHR48493:SF1">
    <property type="entry name" value="UBIQUITIN-LIKE DOMAIN-CONTAINING CTD PHOSPHATASE 1"/>
    <property type="match status" value="1"/>
</dbReference>
<dbReference type="AlphaFoldDB" id="A0A9N9WL96"/>
<dbReference type="InterPro" id="IPR023214">
    <property type="entry name" value="HAD_sf"/>
</dbReference>
<dbReference type="SMART" id="SM00213">
    <property type="entry name" value="UBQ"/>
    <property type="match status" value="1"/>
</dbReference>
<evidence type="ECO:0000256" key="9">
    <source>
        <dbReference type="ARBA" id="ARBA00023242"/>
    </source>
</evidence>
<dbReference type="EMBL" id="OU895877">
    <property type="protein sequence ID" value="CAG9799928.1"/>
    <property type="molecule type" value="Genomic_DNA"/>
</dbReference>
<evidence type="ECO:0000256" key="5">
    <source>
        <dbReference type="ARBA" id="ARBA00022723"/>
    </source>
</evidence>
<dbReference type="InterPro" id="IPR004274">
    <property type="entry name" value="FCP1_dom"/>
</dbReference>
<evidence type="ECO:0000313" key="16">
    <source>
        <dbReference type="EMBL" id="CAG9799928.1"/>
    </source>
</evidence>
<feature type="compositionally biased region" description="Acidic residues" evidence="13">
    <location>
        <begin position="108"/>
        <end position="125"/>
    </location>
</feature>
<evidence type="ECO:0000256" key="10">
    <source>
        <dbReference type="ARBA" id="ARBA00032039"/>
    </source>
</evidence>
<dbReference type="OrthoDB" id="1711508at2759"/>
<dbReference type="GO" id="GO:0046872">
    <property type="term" value="F:metal ion binding"/>
    <property type="evidence" value="ECO:0007669"/>
    <property type="project" value="UniProtKB-KW"/>
</dbReference>
<dbReference type="InterPro" id="IPR029071">
    <property type="entry name" value="Ubiquitin-like_domsf"/>
</dbReference>
<dbReference type="PROSITE" id="PS50053">
    <property type="entry name" value="UBIQUITIN_2"/>
    <property type="match status" value="1"/>
</dbReference>
<reference evidence="16" key="2">
    <citation type="submission" date="2022-10" db="EMBL/GenBank/DDBJ databases">
        <authorList>
            <consortium name="ENA_rothamsted_submissions"/>
            <consortium name="culmorum"/>
            <person name="King R."/>
        </authorList>
    </citation>
    <scope>NUCLEOTIDE SEQUENCE</scope>
</reference>
<dbReference type="Gene3D" id="3.40.50.1000">
    <property type="entry name" value="HAD superfamily/HAD-like"/>
    <property type="match status" value="1"/>
</dbReference>
<evidence type="ECO:0000256" key="11">
    <source>
        <dbReference type="ARBA" id="ARBA00047761"/>
    </source>
</evidence>
<dbReference type="GO" id="GO:0004722">
    <property type="term" value="F:protein serine/threonine phosphatase activity"/>
    <property type="evidence" value="ECO:0007669"/>
    <property type="project" value="UniProtKB-EC"/>
</dbReference>
<dbReference type="GO" id="GO:0090364">
    <property type="term" value="P:regulation of proteasome assembly"/>
    <property type="evidence" value="ECO:0007669"/>
    <property type="project" value="InterPro"/>
</dbReference>
<comment type="subcellular location">
    <subcellularLocation>
        <location evidence="2">Nucleus</location>
    </subcellularLocation>
</comment>
<organism evidence="16 17">
    <name type="scientific">Chironomus riparius</name>
    <dbReference type="NCBI Taxonomy" id="315576"/>
    <lineage>
        <taxon>Eukaryota</taxon>
        <taxon>Metazoa</taxon>
        <taxon>Ecdysozoa</taxon>
        <taxon>Arthropoda</taxon>
        <taxon>Hexapoda</taxon>
        <taxon>Insecta</taxon>
        <taxon>Pterygota</taxon>
        <taxon>Neoptera</taxon>
        <taxon>Endopterygota</taxon>
        <taxon>Diptera</taxon>
        <taxon>Nematocera</taxon>
        <taxon>Chironomoidea</taxon>
        <taxon>Chironomidae</taxon>
        <taxon>Chironominae</taxon>
        <taxon>Chironomus</taxon>
    </lineage>
</organism>
<dbReference type="EC" id="3.1.3.16" evidence="3"/>
<gene>
    <name evidence="16" type="ORF">CHIRRI_LOCUS2886</name>
</gene>
<keyword evidence="7" id="KW-0460">Magnesium</keyword>
<accession>A0A9N9WL96</accession>
<comment type="catalytic activity">
    <reaction evidence="11">
        <text>O-phospho-L-seryl-[protein] + H2O = L-seryl-[protein] + phosphate</text>
        <dbReference type="Rhea" id="RHEA:20629"/>
        <dbReference type="Rhea" id="RHEA-COMP:9863"/>
        <dbReference type="Rhea" id="RHEA-COMP:11604"/>
        <dbReference type="ChEBI" id="CHEBI:15377"/>
        <dbReference type="ChEBI" id="CHEBI:29999"/>
        <dbReference type="ChEBI" id="CHEBI:43474"/>
        <dbReference type="ChEBI" id="CHEBI:83421"/>
        <dbReference type="EC" id="3.1.3.16"/>
    </reaction>
</comment>
<name>A0A9N9WL96_9DIPT</name>
<proteinExistence type="predicted"/>
<evidence type="ECO:0000313" key="17">
    <source>
        <dbReference type="Proteomes" id="UP001153620"/>
    </source>
</evidence>
<dbReference type="Gene3D" id="3.10.20.90">
    <property type="entry name" value="Phosphatidylinositol 3-kinase Catalytic Subunit, Chain A, domain 1"/>
    <property type="match status" value="1"/>
</dbReference>
<evidence type="ECO:0000256" key="4">
    <source>
        <dbReference type="ARBA" id="ARBA00014187"/>
    </source>
</evidence>
<dbReference type="InterPro" id="IPR036412">
    <property type="entry name" value="HAD-like_sf"/>
</dbReference>
<evidence type="ECO:0000256" key="1">
    <source>
        <dbReference type="ARBA" id="ARBA00001946"/>
    </source>
</evidence>
<sequence>MEHSDERSTKRQKMDINEGLITIDLKWNNSLYQLLVDPDDDVLILKHKIQMETEVLPERQKILNLKGKNNVKIDDNSKISDLLIKQGKPLQMVGSREEDIRSVNEKPEETDEIVNDFEDPEQQDNDSFENRDVYLAKIKRRVDEYKVEVFNPPRPGKKLLVLDIDYTLFDHRSSAETGAELMRPYLHEFLTSAYEHYDIVIWSATSMKWIIEKMKLLGVHTNENYKMTFYLDYNAMISIHHPSKGVVNVKPLGVIWQKFPEFYSSKNTIMFDDIRRNFLMNPKSGLRIKAFSQCHLNRSTDTELLKLAKYLKKIAENCDDFNQLNHRKWEGYNP</sequence>
<reference evidence="16" key="1">
    <citation type="submission" date="2022-01" db="EMBL/GenBank/DDBJ databases">
        <authorList>
            <person name="King R."/>
        </authorList>
    </citation>
    <scope>NUCLEOTIDE SEQUENCE</scope>
</reference>
<protein>
    <recommendedName>
        <fullName evidence="4">Ubiquitin-like domain-containing CTD phosphatase 1</fullName>
        <ecNumber evidence="3">3.1.3.16</ecNumber>
    </recommendedName>
    <alternativeName>
        <fullName evidence="10">Nuclear proteasome inhibitor UBLCP1</fullName>
    </alternativeName>
</protein>
<dbReference type="SUPFAM" id="SSF56784">
    <property type="entry name" value="HAD-like"/>
    <property type="match status" value="1"/>
</dbReference>
<feature type="compositionally biased region" description="Basic and acidic residues" evidence="13">
    <location>
        <begin position="95"/>
        <end position="107"/>
    </location>
</feature>
<evidence type="ECO:0000259" key="14">
    <source>
        <dbReference type="PROSITE" id="PS50053"/>
    </source>
</evidence>
<keyword evidence="9" id="KW-0539">Nucleus</keyword>
<keyword evidence="17" id="KW-1185">Reference proteome</keyword>
<feature type="domain" description="Ubiquitin-like" evidence="14">
    <location>
        <begin position="21"/>
        <end position="99"/>
    </location>
</feature>
<keyword evidence="8" id="KW-0904">Protein phosphatase</keyword>
<dbReference type="InterPro" id="IPR051658">
    <property type="entry name" value="UBLCP1"/>
</dbReference>
<dbReference type="Pfam" id="PF00240">
    <property type="entry name" value="ubiquitin"/>
    <property type="match status" value="1"/>
</dbReference>
<evidence type="ECO:0000256" key="7">
    <source>
        <dbReference type="ARBA" id="ARBA00022842"/>
    </source>
</evidence>
<keyword evidence="6" id="KW-0378">Hydrolase</keyword>
<dbReference type="NCBIfam" id="TIGR02245">
    <property type="entry name" value="HAD_IIID1"/>
    <property type="match status" value="1"/>
</dbReference>
<evidence type="ECO:0000256" key="13">
    <source>
        <dbReference type="SAM" id="MobiDB-lite"/>
    </source>
</evidence>
<dbReference type="InterPro" id="IPR011943">
    <property type="entry name" value="HAD-SF_hydro_IIID"/>
</dbReference>
<feature type="region of interest" description="Disordered" evidence="13">
    <location>
        <begin position="94"/>
        <end position="125"/>
    </location>
</feature>
<keyword evidence="5" id="KW-0479">Metal-binding</keyword>
<feature type="domain" description="FCP1 homology" evidence="15">
    <location>
        <begin position="153"/>
        <end position="314"/>
    </location>
</feature>
<dbReference type="SUPFAM" id="SSF54236">
    <property type="entry name" value="Ubiquitin-like"/>
    <property type="match status" value="1"/>
</dbReference>
<dbReference type="PANTHER" id="PTHR48493">
    <property type="entry name" value="UBIQUITIN-LIKE DOMAIN-CONTAINING CTD PHOSPHATASE 1"/>
    <property type="match status" value="1"/>
</dbReference>
<evidence type="ECO:0000256" key="2">
    <source>
        <dbReference type="ARBA" id="ARBA00004123"/>
    </source>
</evidence>
<dbReference type="Pfam" id="PF03031">
    <property type="entry name" value="NIF"/>
    <property type="match status" value="1"/>
</dbReference>
<comment type="catalytic activity">
    <reaction evidence="12">
        <text>O-phospho-L-threonyl-[protein] + H2O = L-threonyl-[protein] + phosphate</text>
        <dbReference type="Rhea" id="RHEA:47004"/>
        <dbReference type="Rhea" id="RHEA-COMP:11060"/>
        <dbReference type="Rhea" id="RHEA-COMP:11605"/>
        <dbReference type="ChEBI" id="CHEBI:15377"/>
        <dbReference type="ChEBI" id="CHEBI:30013"/>
        <dbReference type="ChEBI" id="CHEBI:43474"/>
        <dbReference type="ChEBI" id="CHEBI:61977"/>
        <dbReference type="EC" id="3.1.3.16"/>
    </reaction>
</comment>
<dbReference type="InterPro" id="IPR000626">
    <property type="entry name" value="Ubiquitin-like_dom"/>
</dbReference>
<dbReference type="Proteomes" id="UP001153620">
    <property type="component" value="Chromosome 1"/>
</dbReference>
<evidence type="ECO:0000259" key="15">
    <source>
        <dbReference type="PROSITE" id="PS50969"/>
    </source>
</evidence>
<evidence type="ECO:0000256" key="8">
    <source>
        <dbReference type="ARBA" id="ARBA00022912"/>
    </source>
</evidence>
<dbReference type="PROSITE" id="PS50969">
    <property type="entry name" value="FCP1"/>
    <property type="match status" value="1"/>
</dbReference>
<evidence type="ECO:0000256" key="3">
    <source>
        <dbReference type="ARBA" id="ARBA00013081"/>
    </source>
</evidence>
<dbReference type="GO" id="GO:0005634">
    <property type="term" value="C:nucleus"/>
    <property type="evidence" value="ECO:0007669"/>
    <property type="project" value="UniProtKB-SubCell"/>
</dbReference>
<evidence type="ECO:0000256" key="6">
    <source>
        <dbReference type="ARBA" id="ARBA00022801"/>
    </source>
</evidence>
<dbReference type="SMART" id="SM00577">
    <property type="entry name" value="CPDc"/>
    <property type="match status" value="1"/>
</dbReference>
<evidence type="ECO:0000256" key="12">
    <source>
        <dbReference type="ARBA" id="ARBA00048336"/>
    </source>
</evidence>